<evidence type="ECO:0000313" key="1">
    <source>
        <dbReference type="EMBL" id="PWN47567.1"/>
    </source>
</evidence>
<protein>
    <submittedName>
        <fullName evidence="1">Sugar transporter</fullName>
    </submittedName>
</protein>
<gene>
    <name evidence="1" type="ORF">IE53DRAFT_243966</name>
</gene>
<accession>A0ACD0NP10</accession>
<dbReference type="Proteomes" id="UP000245626">
    <property type="component" value="Unassembled WGS sequence"/>
</dbReference>
<dbReference type="EMBL" id="KZ820396">
    <property type="protein sequence ID" value="PWN47567.1"/>
    <property type="molecule type" value="Genomic_DNA"/>
</dbReference>
<keyword evidence="2" id="KW-1185">Reference proteome</keyword>
<sequence>MTTNMWFPNIHVYYLALCAYLGIFLFGWETGVAGGVVSQTGFLKAFDVVNQKTHVSQVVVAILQAGAFFGAIIAAPISNRFGRKWTLSGFNAIILIGTVLQVLPGVGGNIGLIYGGRVVAGFGIGGITSIASGYVSECSPKNARGRITGLFQIIVALGVMLSYFTNYGVSRRFKSGAMIWRIPFGLQFIPSGLMAVGLLFATESPRWLSKRGRQQEALKNLAFLRRKSVNDEDVIHEMAEINAAVREEEEIQVSWRTCILEKGTNVRFFIAIMMFVFQQWSGQNMVGYYAPQIFESIGYTGATAALLASGIYGVVKFVATLLWVSFGAESIGRKWSLFGSAVSMGVLFYIIGALLKEYPPDPNAANPSDASKAMAALIYIFSVAYSSGVGPVPWLYVSEIFSNGTRHLGLATASATQWAFNCAQAFAAPVAIKNLGYKVFFTFGTINIAGFAVFIFFLPETKGRSLEEMDVIFGSVTKEQRDRDTKAAEGRIDGENTAAYQGYNGEVDVEGKGSGTASVEEYEKDVSAPHTFTRDA</sequence>
<keyword evidence="1" id="KW-0762">Sugar transport</keyword>
<evidence type="ECO:0000313" key="2">
    <source>
        <dbReference type="Proteomes" id="UP000245626"/>
    </source>
</evidence>
<organism evidence="1 2">
    <name type="scientific">Violaceomyces palustris</name>
    <dbReference type="NCBI Taxonomy" id="1673888"/>
    <lineage>
        <taxon>Eukaryota</taxon>
        <taxon>Fungi</taxon>
        <taxon>Dikarya</taxon>
        <taxon>Basidiomycota</taxon>
        <taxon>Ustilaginomycotina</taxon>
        <taxon>Ustilaginomycetes</taxon>
        <taxon>Violaceomycetales</taxon>
        <taxon>Violaceomycetaceae</taxon>
        <taxon>Violaceomyces</taxon>
    </lineage>
</organism>
<name>A0ACD0NP10_9BASI</name>
<reference evidence="1 2" key="1">
    <citation type="journal article" date="2018" name="Mol. Biol. Evol.">
        <title>Broad Genomic Sampling Reveals a Smut Pathogenic Ancestry of the Fungal Clade Ustilaginomycotina.</title>
        <authorList>
            <person name="Kijpornyongpan T."/>
            <person name="Mondo S.J."/>
            <person name="Barry K."/>
            <person name="Sandor L."/>
            <person name="Lee J."/>
            <person name="Lipzen A."/>
            <person name="Pangilinan J."/>
            <person name="LaButti K."/>
            <person name="Hainaut M."/>
            <person name="Henrissat B."/>
            <person name="Grigoriev I.V."/>
            <person name="Spatafora J.W."/>
            <person name="Aime M.C."/>
        </authorList>
    </citation>
    <scope>NUCLEOTIDE SEQUENCE [LARGE SCALE GENOMIC DNA]</scope>
    <source>
        <strain evidence="1 2">SA 807</strain>
    </source>
</reference>
<keyword evidence="1" id="KW-0813">Transport</keyword>
<proteinExistence type="predicted"/>